<evidence type="ECO:0000313" key="2">
    <source>
        <dbReference type="EMBL" id="MBX40533.1"/>
    </source>
</evidence>
<name>A0A2P2NDH5_RHIMU</name>
<accession>A0A2P2NDH5</accession>
<keyword evidence="1" id="KW-1133">Transmembrane helix</keyword>
<reference evidence="2" key="1">
    <citation type="submission" date="2018-02" db="EMBL/GenBank/DDBJ databases">
        <title>Rhizophora mucronata_Transcriptome.</title>
        <authorList>
            <person name="Meera S.P."/>
            <person name="Sreeshan A."/>
            <person name="Augustine A."/>
        </authorList>
    </citation>
    <scope>NUCLEOTIDE SEQUENCE</scope>
    <source>
        <tissue evidence="2">Leaf</tissue>
    </source>
</reference>
<protein>
    <submittedName>
        <fullName evidence="2">Uncharacterized protein</fullName>
    </submittedName>
</protein>
<proteinExistence type="predicted"/>
<dbReference type="EMBL" id="GGEC01060049">
    <property type="protein sequence ID" value="MBX40533.1"/>
    <property type="molecule type" value="Transcribed_RNA"/>
</dbReference>
<feature type="transmembrane region" description="Helical" evidence="1">
    <location>
        <begin position="12"/>
        <end position="36"/>
    </location>
</feature>
<sequence>MSCYQDCQSSQLLIVPAYFIFWSFDSCMILECINVLGNDTKP</sequence>
<dbReference type="AlphaFoldDB" id="A0A2P2NDH5"/>
<keyword evidence="1" id="KW-0472">Membrane</keyword>
<evidence type="ECO:0000256" key="1">
    <source>
        <dbReference type="SAM" id="Phobius"/>
    </source>
</evidence>
<organism evidence="2">
    <name type="scientific">Rhizophora mucronata</name>
    <name type="common">Asiatic mangrove</name>
    <dbReference type="NCBI Taxonomy" id="61149"/>
    <lineage>
        <taxon>Eukaryota</taxon>
        <taxon>Viridiplantae</taxon>
        <taxon>Streptophyta</taxon>
        <taxon>Embryophyta</taxon>
        <taxon>Tracheophyta</taxon>
        <taxon>Spermatophyta</taxon>
        <taxon>Magnoliopsida</taxon>
        <taxon>eudicotyledons</taxon>
        <taxon>Gunneridae</taxon>
        <taxon>Pentapetalae</taxon>
        <taxon>rosids</taxon>
        <taxon>fabids</taxon>
        <taxon>Malpighiales</taxon>
        <taxon>Rhizophoraceae</taxon>
        <taxon>Rhizophora</taxon>
    </lineage>
</organism>
<keyword evidence="1" id="KW-0812">Transmembrane</keyword>